<sequence length="98" mass="10880">MDLAKLLKPSEGYLPEATVCDTAQEVRTGSLGRVGEWLSNQVSLLDAANPKEQLHTTHIEGLNFVVKRAWEMLHGASILYDAVDTYKRKQKEKGKLAA</sequence>
<protein>
    <submittedName>
        <fullName evidence="1">Uncharacterized protein</fullName>
    </submittedName>
</protein>
<proteinExistence type="predicted"/>
<gene>
    <name evidence="3" type="ORF">PGT21_001025</name>
    <name evidence="1" type="ORF">PGTUg99_003326</name>
    <name evidence="2" type="ORF">PGTUg99_029714</name>
</gene>
<dbReference type="AlphaFoldDB" id="A0A5B0MVC0"/>
<evidence type="ECO:0000313" key="3">
    <source>
        <dbReference type="EMBL" id="KAA1103805.1"/>
    </source>
</evidence>
<name>A0A5B0MVC0_PUCGR</name>
<accession>A0A5B0MVC0</accession>
<evidence type="ECO:0000313" key="2">
    <source>
        <dbReference type="EMBL" id="KAA1081713.1"/>
    </source>
</evidence>
<reference evidence="4 5" key="1">
    <citation type="submission" date="2019-05" db="EMBL/GenBank/DDBJ databases">
        <title>Emergence of the Ug99 lineage of the wheat stem rust pathogen through somatic hybridization.</title>
        <authorList>
            <person name="Li F."/>
            <person name="Upadhyaya N.M."/>
            <person name="Sperschneider J."/>
            <person name="Matny O."/>
            <person name="Nguyen-Phuc H."/>
            <person name="Mago R."/>
            <person name="Raley C."/>
            <person name="Miller M.E."/>
            <person name="Silverstein K.A.T."/>
            <person name="Henningsen E."/>
            <person name="Hirsch C.D."/>
            <person name="Visser B."/>
            <person name="Pretorius Z.A."/>
            <person name="Steffenson B.J."/>
            <person name="Schwessinger B."/>
            <person name="Dodds P.N."/>
            <person name="Figueroa M."/>
        </authorList>
    </citation>
    <scope>NUCLEOTIDE SEQUENCE [LARGE SCALE GENOMIC DNA]</scope>
    <source>
        <strain evidence="3">21-0</strain>
        <strain evidence="1 5">Ug99</strain>
    </source>
</reference>
<dbReference type="Proteomes" id="UP000324748">
    <property type="component" value="Unassembled WGS sequence"/>
</dbReference>
<evidence type="ECO:0000313" key="5">
    <source>
        <dbReference type="Proteomes" id="UP000325313"/>
    </source>
</evidence>
<evidence type="ECO:0000313" key="1">
    <source>
        <dbReference type="EMBL" id="KAA1080074.1"/>
    </source>
</evidence>
<evidence type="ECO:0000313" key="4">
    <source>
        <dbReference type="Proteomes" id="UP000324748"/>
    </source>
</evidence>
<dbReference type="EMBL" id="VDEP01000442">
    <property type="protein sequence ID" value="KAA1080074.1"/>
    <property type="molecule type" value="Genomic_DNA"/>
</dbReference>
<dbReference type="EMBL" id="VDEP01000441">
    <property type="protein sequence ID" value="KAA1081713.1"/>
    <property type="molecule type" value="Genomic_DNA"/>
</dbReference>
<organism evidence="1 5">
    <name type="scientific">Puccinia graminis f. sp. tritici</name>
    <dbReference type="NCBI Taxonomy" id="56615"/>
    <lineage>
        <taxon>Eukaryota</taxon>
        <taxon>Fungi</taxon>
        <taxon>Dikarya</taxon>
        <taxon>Basidiomycota</taxon>
        <taxon>Pucciniomycotina</taxon>
        <taxon>Pucciniomycetes</taxon>
        <taxon>Pucciniales</taxon>
        <taxon>Pucciniaceae</taxon>
        <taxon>Puccinia</taxon>
    </lineage>
</organism>
<dbReference type="Proteomes" id="UP000325313">
    <property type="component" value="Unassembled WGS sequence"/>
</dbReference>
<keyword evidence="4" id="KW-1185">Reference proteome</keyword>
<dbReference type="EMBL" id="VSWC01000041">
    <property type="protein sequence ID" value="KAA1103805.1"/>
    <property type="molecule type" value="Genomic_DNA"/>
</dbReference>
<comment type="caution">
    <text evidence="1">The sequence shown here is derived from an EMBL/GenBank/DDBJ whole genome shotgun (WGS) entry which is preliminary data.</text>
</comment>